<proteinExistence type="predicted"/>
<feature type="transmembrane region" description="Helical" evidence="15">
    <location>
        <begin position="132"/>
        <end position="156"/>
    </location>
</feature>
<dbReference type="Gene3D" id="3.40.50.1820">
    <property type="entry name" value="alpha/beta hydrolase"/>
    <property type="match status" value="1"/>
</dbReference>
<dbReference type="EC" id="3.1.1.116" evidence="14"/>
<dbReference type="RefSeq" id="XP_055874910.1">
    <property type="nucleotide sequence ID" value="XM_056018935.1"/>
</dbReference>
<evidence type="ECO:0000259" key="16">
    <source>
        <dbReference type="Pfam" id="PF01764"/>
    </source>
</evidence>
<organism evidence="17 18">
    <name type="scientific">Biomphalaria glabrata</name>
    <name type="common">Bloodfluke planorb</name>
    <name type="synonym">Freshwater snail</name>
    <dbReference type="NCBI Taxonomy" id="6526"/>
    <lineage>
        <taxon>Eukaryota</taxon>
        <taxon>Metazoa</taxon>
        <taxon>Spiralia</taxon>
        <taxon>Lophotrochozoa</taxon>
        <taxon>Mollusca</taxon>
        <taxon>Gastropoda</taxon>
        <taxon>Heterobranchia</taxon>
        <taxon>Euthyneura</taxon>
        <taxon>Panpulmonata</taxon>
        <taxon>Hygrophila</taxon>
        <taxon>Lymnaeoidea</taxon>
        <taxon>Planorbidae</taxon>
        <taxon>Biomphalaria</taxon>
    </lineage>
</organism>
<sequence length="697" mass="78122">MPGLILFGRRWAIASDDFVYPSFGEGLTRIAWEIVLIVILSAHQSGFECLHGHDLKSFYIGATVLNGIEIIIVIILLRISMQGTIKNPWPRRNIQRVLYTKIFMYVSEAVWLCISTYWAFGHDYTCSRSVYWTARAAVICSWIIGFFTFIAIAVAFDPMGSLKKRNLTSLEDGGREVYDVTISPSEVWEKRCRLLCCCVAHREDMGAAFAEIGKIVADFFKDLDLVPTDIAAGLILVQEKQVHSDGQLRVVVTSNDASEIQSTSSQLEPSLPQPKSWMTIFNMAHYMKYAMGSYGWPFYMYEHFFTGLCGLCFHCSRGNVYRNDLLEFFRTMKFFSPFRCCSCLRKSNNVFKDNICQCNSAAIKKLSGLKQNDLVYVTFKNQFKQVPFYVALDREKNTVVVSIRGTLSLQDAVTDLSAKGADLDIPGVRDSYCHAAMLDCANYIKSQLESLNLLETAFSKLHDGAGLVITGHSLGAGVAAILAVLLRPKYPHLMCFSFSPPGGLMSTNASKFTQDFVCSVVVGKDLVPRLGMYTLVDLKVKILKALCETNKPKYRILASGCWRLVCCIGPSQETSGRHLQPTQSQSKYSEERSSLLQGKTIQEALRDAELQLEEVKKTQWPLHPAGQILHVLEMNDASLPCSGDPQYFAVWSEAQCFDKIVISNKMVFDHFPNTVSHALDQLAGRNYIPQTYDATTA</sequence>
<keyword evidence="8" id="KW-0106">Calcium</keyword>
<dbReference type="GO" id="GO:0046340">
    <property type="term" value="P:diacylglycerol catabolic process"/>
    <property type="evidence" value="ECO:0007669"/>
    <property type="project" value="TreeGrafter"/>
</dbReference>
<keyword evidence="9" id="KW-0442">Lipid degradation</keyword>
<keyword evidence="4" id="KW-0597">Phosphoprotein</keyword>
<dbReference type="GO" id="GO:0005886">
    <property type="term" value="C:plasma membrane"/>
    <property type="evidence" value="ECO:0007669"/>
    <property type="project" value="UniProtKB-SubCell"/>
</dbReference>
<evidence type="ECO:0000256" key="6">
    <source>
        <dbReference type="ARBA" id="ARBA00022723"/>
    </source>
</evidence>
<evidence type="ECO:0000313" key="18">
    <source>
        <dbReference type="RefSeq" id="XP_055874910.1"/>
    </source>
</evidence>
<dbReference type="InterPro" id="IPR029058">
    <property type="entry name" value="AB_hydrolase_fold"/>
</dbReference>
<comment type="subcellular location">
    <subcellularLocation>
        <location evidence="2">Cell membrane</location>
        <topology evidence="2">Multi-pass membrane protein</topology>
    </subcellularLocation>
</comment>
<gene>
    <name evidence="18" type="primary">LOC106054933</name>
</gene>
<dbReference type="GeneID" id="106054933"/>
<evidence type="ECO:0000256" key="10">
    <source>
        <dbReference type="ARBA" id="ARBA00022989"/>
    </source>
</evidence>
<dbReference type="OrthoDB" id="438440at2759"/>
<dbReference type="Pfam" id="PF01764">
    <property type="entry name" value="Lipase_3"/>
    <property type="match status" value="1"/>
</dbReference>
<feature type="domain" description="Fungal lipase-type" evidence="16">
    <location>
        <begin position="400"/>
        <end position="530"/>
    </location>
</feature>
<evidence type="ECO:0000256" key="1">
    <source>
        <dbReference type="ARBA" id="ARBA00001913"/>
    </source>
</evidence>
<keyword evidence="7" id="KW-0378">Hydrolase</keyword>
<evidence type="ECO:0000256" key="3">
    <source>
        <dbReference type="ARBA" id="ARBA00022475"/>
    </source>
</evidence>
<keyword evidence="10 15" id="KW-1133">Transmembrane helix</keyword>
<feature type="transmembrane region" description="Helical" evidence="15">
    <location>
        <begin position="465"/>
        <end position="486"/>
    </location>
</feature>
<accession>A0A9W2ZIZ2</accession>
<dbReference type="GO" id="GO:0046872">
    <property type="term" value="F:metal ion binding"/>
    <property type="evidence" value="ECO:0007669"/>
    <property type="project" value="UniProtKB-KW"/>
</dbReference>
<evidence type="ECO:0000256" key="9">
    <source>
        <dbReference type="ARBA" id="ARBA00022963"/>
    </source>
</evidence>
<evidence type="ECO:0000256" key="5">
    <source>
        <dbReference type="ARBA" id="ARBA00022692"/>
    </source>
</evidence>
<evidence type="ECO:0000256" key="2">
    <source>
        <dbReference type="ARBA" id="ARBA00004651"/>
    </source>
</evidence>
<evidence type="ECO:0000256" key="4">
    <source>
        <dbReference type="ARBA" id="ARBA00022553"/>
    </source>
</evidence>
<dbReference type="AlphaFoldDB" id="A0A9W2ZIZ2"/>
<keyword evidence="3" id="KW-1003">Cell membrane</keyword>
<dbReference type="GO" id="GO:0016298">
    <property type="term" value="F:lipase activity"/>
    <property type="evidence" value="ECO:0007669"/>
    <property type="project" value="TreeGrafter"/>
</dbReference>
<dbReference type="CDD" id="cd00519">
    <property type="entry name" value="Lipase_3"/>
    <property type="match status" value="1"/>
</dbReference>
<dbReference type="PANTHER" id="PTHR45792:SF2">
    <property type="entry name" value="DIACYLGLYCEROL LIPASE-BETA"/>
    <property type="match status" value="1"/>
</dbReference>
<keyword evidence="6" id="KW-0479">Metal-binding</keyword>
<keyword evidence="11" id="KW-0443">Lipid metabolism</keyword>
<keyword evidence="5 15" id="KW-0812">Transmembrane</keyword>
<reference evidence="18" key="1">
    <citation type="submission" date="2025-08" db="UniProtKB">
        <authorList>
            <consortium name="RefSeq"/>
        </authorList>
    </citation>
    <scope>IDENTIFICATION</scope>
</reference>
<evidence type="ECO:0000313" key="17">
    <source>
        <dbReference type="Proteomes" id="UP001165740"/>
    </source>
</evidence>
<evidence type="ECO:0000256" key="14">
    <source>
        <dbReference type="ARBA" id="ARBA00026104"/>
    </source>
</evidence>
<evidence type="ECO:0000256" key="7">
    <source>
        <dbReference type="ARBA" id="ARBA00022801"/>
    </source>
</evidence>
<evidence type="ECO:0000256" key="12">
    <source>
        <dbReference type="ARBA" id="ARBA00023136"/>
    </source>
</evidence>
<dbReference type="SUPFAM" id="SSF53474">
    <property type="entry name" value="alpha/beta-Hydrolases"/>
    <property type="match status" value="1"/>
</dbReference>
<dbReference type="InterPro" id="IPR052214">
    <property type="entry name" value="DAG_Lipase-Related"/>
</dbReference>
<dbReference type="GO" id="GO:0019369">
    <property type="term" value="P:arachidonate metabolic process"/>
    <property type="evidence" value="ECO:0007669"/>
    <property type="project" value="TreeGrafter"/>
</dbReference>
<protein>
    <recommendedName>
        <fullName evidence="14">sn-1-specific diacylglycerol lipase</fullName>
        <ecNumber evidence="14">3.1.1.116</ecNumber>
    </recommendedName>
</protein>
<keyword evidence="17" id="KW-1185">Reference proteome</keyword>
<dbReference type="PANTHER" id="PTHR45792">
    <property type="entry name" value="DIACYLGLYCEROL LIPASE HOMOLOG-RELATED"/>
    <property type="match status" value="1"/>
</dbReference>
<name>A0A9W2ZIZ2_BIOGL</name>
<keyword evidence="12 15" id="KW-0472">Membrane</keyword>
<dbReference type="Proteomes" id="UP001165740">
    <property type="component" value="Chromosome 2"/>
</dbReference>
<evidence type="ECO:0000256" key="13">
    <source>
        <dbReference type="ARBA" id="ARBA00024531"/>
    </source>
</evidence>
<feature type="transmembrane region" description="Helical" evidence="15">
    <location>
        <begin position="102"/>
        <end position="120"/>
    </location>
</feature>
<dbReference type="OMA" id="FTIVCEI"/>
<dbReference type="InterPro" id="IPR002921">
    <property type="entry name" value="Fungal_lipase-type"/>
</dbReference>
<evidence type="ECO:0000256" key="15">
    <source>
        <dbReference type="SAM" id="Phobius"/>
    </source>
</evidence>
<comment type="cofactor">
    <cofactor evidence="1">
        <name>Ca(2+)</name>
        <dbReference type="ChEBI" id="CHEBI:29108"/>
    </cofactor>
</comment>
<comment type="catalytic activity">
    <reaction evidence="13">
        <text>a 1,2-diacyl-sn-glycerol + H2O = a 2-acylglycerol + a fatty acid + H(+)</text>
        <dbReference type="Rhea" id="RHEA:33275"/>
        <dbReference type="ChEBI" id="CHEBI:15377"/>
        <dbReference type="ChEBI" id="CHEBI:15378"/>
        <dbReference type="ChEBI" id="CHEBI:17389"/>
        <dbReference type="ChEBI" id="CHEBI:17815"/>
        <dbReference type="ChEBI" id="CHEBI:28868"/>
        <dbReference type="EC" id="3.1.1.116"/>
    </reaction>
    <physiologicalReaction direction="left-to-right" evidence="13">
        <dbReference type="Rhea" id="RHEA:33276"/>
    </physiologicalReaction>
</comment>
<evidence type="ECO:0000256" key="8">
    <source>
        <dbReference type="ARBA" id="ARBA00022837"/>
    </source>
</evidence>
<feature type="transmembrane region" description="Helical" evidence="15">
    <location>
        <begin position="59"/>
        <end position="81"/>
    </location>
</feature>
<evidence type="ECO:0000256" key="11">
    <source>
        <dbReference type="ARBA" id="ARBA00023098"/>
    </source>
</evidence>